<name>W5WKT9_9PSEU</name>
<evidence type="ECO:0000313" key="1">
    <source>
        <dbReference type="EMBL" id="AHI01152.1"/>
    </source>
</evidence>
<proteinExistence type="predicted"/>
<reference evidence="1 2" key="1">
    <citation type="journal article" date="2014" name="BMC Genomics">
        <title>Complete genome sequence of producer of the glycopeptide antibiotic Aculeximycin Kutzneria albida DSM 43870T, a representative of minor genus of Pseudonocardiaceae.</title>
        <authorList>
            <person name="Rebets Y."/>
            <person name="Tokovenko B."/>
            <person name="Lushchyk I."/>
            <person name="Ruckert C."/>
            <person name="Zaburannyi N."/>
            <person name="Bechthold A."/>
            <person name="Kalinowski J."/>
            <person name="Luzhetskyy A."/>
        </authorList>
    </citation>
    <scope>NUCLEOTIDE SEQUENCE [LARGE SCALE GENOMIC DNA]</scope>
    <source>
        <strain evidence="1">DSM 43870</strain>
    </source>
</reference>
<sequence length="62" mass="6700">MPAPNGPHRPIAMKVPFAALNVPNGTFMTCRGTTHSTVDDLIRFPHATTPPSTWTCPRRSAA</sequence>
<accession>W5WKT9</accession>
<dbReference type="AlphaFoldDB" id="W5WKT9"/>
<dbReference type="KEGG" id="kal:KALB_7794"/>
<dbReference type="STRING" id="1449976.KALB_7794"/>
<protein>
    <submittedName>
        <fullName evidence="1">Uncharacterized protein</fullName>
    </submittedName>
</protein>
<dbReference type="HOGENOM" id="CLU_2898375_0_0_11"/>
<keyword evidence="2" id="KW-1185">Reference proteome</keyword>
<dbReference type="EMBL" id="CP007155">
    <property type="protein sequence ID" value="AHI01152.1"/>
    <property type="molecule type" value="Genomic_DNA"/>
</dbReference>
<gene>
    <name evidence="1" type="ORF">KALB_7794</name>
</gene>
<evidence type="ECO:0000313" key="2">
    <source>
        <dbReference type="Proteomes" id="UP000019225"/>
    </source>
</evidence>
<dbReference type="Proteomes" id="UP000019225">
    <property type="component" value="Chromosome"/>
</dbReference>
<organism evidence="1 2">
    <name type="scientific">Kutzneria albida DSM 43870</name>
    <dbReference type="NCBI Taxonomy" id="1449976"/>
    <lineage>
        <taxon>Bacteria</taxon>
        <taxon>Bacillati</taxon>
        <taxon>Actinomycetota</taxon>
        <taxon>Actinomycetes</taxon>
        <taxon>Pseudonocardiales</taxon>
        <taxon>Pseudonocardiaceae</taxon>
        <taxon>Kutzneria</taxon>
    </lineage>
</organism>